<dbReference type="RefSeq" id="WP_123846722.1">
    <property type="nucleotide sequence ID" value="NZ_RPDH01000001.1"/>
</dbReference>
<reference evidence="5 6" key="1">
    <citation type="submission" date="2018-11" db="EMBL/GenBank/DDBJ databases">
        <title>Chitinophaga lutea sp.nov., isolate from arsenic contaminated soil.</title>
        <authorList>
            <person name="Zong Y."/>
        </authorList>
    </citation>
    <scope>NUCLEOTIDE SEQUENCE [LARGE SCALE GENOMIC DNA]</scope>
    <source>
        <strain evidence="5 6">ZY74</strain>
    </source>
</reference>
<accession>A0A3N4QE14</accession>
<dbReference type="Pfam" id="PF12833">
    <property type="entry name" value="HTH_18"/>
    <property type="match status" value="1"/>
</dbReference>
<comment type="caution">
    <text evidence="5">The sequence shown here is derived from an EMBL/GenBank/DDBJ whole genome shotgun (WGS) entry which is preliminary data.</text>
</comment>
<evidence type="ECO:0000313" key="6">
    <source>
        <dbReference type="Proteomes" id="UP000278351"/>
    </source>
</evidence>
<evidence type="ECO:0000256" key="3">
    <source>
        <dbReference type="ARBA" id="ARBA00023163"/>
    </source>
</evidence>
<dbReference type="EMBL" id="RPDH01000001">
    <property type="protein sequence ID" value="RPE14210.1"/>
    <property type="molecule type" value="Genomic_DNA"/>
</dbReference>
<keyword evidence="6" id="KW-1185">Reference proteome</keyword>
<keyword evidence="2" id="KW-0238">DNA-binding</keyword>
<gene>
    <name evidence="5" type="ORF">EGT74_12105</name>
</gene>
<evidence type="ECO:0000313" key="5">
    <source>
        <dbReference type="EMBL" id="RPE14210.1"/>
    </source>
</evidence>
<dbReference type="PANTHER" id="PTHR46796">
    <property type="entry name" value="HTH-TYPE TRANSCRIPTIONAL ACTIVATOR RHAS-RELATED"/>
    <property type="match status" value="1"/>
</dbReference>
<dbReference type="InterPro" id="IPR046532">
    <property type="entry name" value="DUF6597"/>
</dbReference>
<organism evidence="5 6">
    <name type="scientific">Chitinophaga lutea</name>
    <dbReference type="NCBI Taxonomy" id="2488634"/>
    <lineage>
        <taxon>Bacteria</taxon>
        <taxon>Pseudomonadati</taxon>
        <taxon>Bacteroidota</taxon>
        <taxon>Chitinophagia</taxon>
        <taxon>Chitinophagales</taxon>
        <taxon>Chitinophagaceae</taxon>
        <taxon>Chitinophaga</taxon>
    </lineage>
</organism>
<dbReference type="SUPFAM" id="SSF46689">
    <property type="entry name" value="Homeodomain-like"/>
    <property type="match status" value="1"/>
</dbReference>
<dbReference type="PROSITE" id="PS01124">
    <property type="entry name" value="HTH_ARAC_FAMILY_2"/>
    <property type="match status" value="1"/>
</dbReference>
<dbReference type="GO" id="GO:0003700">
    <property type="term" value="F:DNA-binding transcription factor activity"/>
    <property type="evidence" value="ECO:0007669"/>
    <property type="project" value="InterPro"/>
</dbReference>
<sequence>MILIQPPGHLSNHISFGWYSAAGKGLSAKQVRLIPDGRHGLVVQHLQGRTAISEENGNPLPVGFVYGQSSAPFVNRLHGEAFTIGIFFRPHAVKDIFKIDADLLADGYANLDDLAGYRINEVLLNLEKPEKICRYLFDFIWKKLSGYGKTDRLIEDSFSSIQQNISAVSTGNIFKHYNISERQFQRRFKERAGIPLNTYIRVIKFQAALQLLHQQPDPKLSGIAYQLGYADQSHFTRDFKFFSGHTPKEVAAGKILFPENLFPGLPLQTRRHILF</sequence>
<dbReference type="Proteomes" id="UP000278351">
    <property type="component" value="Unassembled WGS sequence"/>
</dbReference>
<proteinExistence type="predicted"/>
<evidence type="ECO:0000259" key="4">
    <source>
        <dbReference type="PROSITE" id="PS01124"/>
    </source>
</evidence>
<dbReference type="OrthoDB" id="323290at2"/>
<dbReference type="AlphaFoldDB" id="A0A3N4QE14"/>
<dbReference type="SMART" id="SM00342">
    <property type="entry name" value="HTH_ARAC"/>
    <property type="match status" value="1"/>
</dbReference>
<keyword evidence="3" id="KW-0804">Transcription</keyword>
<dbReference type="InterPro" id="IPR018060">
    <property type="entry name" value="HTH_AraC"/>
</dbReference>
<dbReference type="Pfam" id="PF20240">
    <property type="entry name" value="DUF6597"/>
    <property type="match status" value="1"/>
</dbReference>
<dbReference type="Gene3D" id="1.10.10.60">
    <property type="entry name" value="Homeodomain-like"/>
    <property type="match status" value="1"/>
</dbReference>
<name>A0A3N4QE14_9BACT</name>
<protein>
    <submittedName>
        <fullName evidence="5">AraC family transcriptional regulator</fullName>
    </submittedName>
</protein>
<keyword evidence="1" id="KW-0805">Transcription regulation</keyword>
<dbReference type="PANTHER" id="PTHR46796:SF13">
    <property type="entry name" value="HTH-TYPE TRANSCRIPTIONAL ACTIVATOR RHAS"/>
    <property type="match status" value="1"/>
</dbReference>
<evidence type="ECO:0000256" key="2">
    <source>
        <dbReference type="ARBA" id="ARBA00023125"/>
    </source>
</evidence>
<dbReference type="InterPro" id="IPR050204">
    <property type="entry name" value="AraC_XylS_family_regulators"/>
</dbReference>
<evidence type="ECO:0000256" key="1">
    <source>
        <dbReference type="ARBA" id="ARBA00023015"/>
    </source>
</evidence>
<feature type="domain" description="HTH araC/xylS-type" evidence="4">
    <location>
        <begin position="151"/>
        <end position="253"/>
    </location>
</feature>
<dbReference type="InterPro" id="IPR009057">
    <property type="entry name" value="Homeodomain-like_sf"/>
</dbReference>
<dbReference type="GO" id="GO:0043565">
    <property type="term" value="F:sequence-specific DNA binding"/>
    <property type="evidence" value="ECO:0007669"/>
    <property type="project" value="InterPro"/>
</dbReference>